<evidence type="ECO:0000256" key="2">
    <source>
        <dbReference type="ARBA" id="ARBA00007639"/>
    </source>
</evidence>
<dbReference type="InterPro" id="IPR050555">
    <property type="entry name" value="Bact_Solute-Bind_Prot2"/>
</dbReference>
<evidence type="ECO:0000256" key="3">
    <source>
        <dbReference type="SAM" id="SignalP"/>
    </source>
</evidence>
<feature type="chain" id="PRO_5045614325" evidence="3">
    <location>
        <begin position="25"/>
        <end position="319"/>
    </location>
</feature>
<dbReference type="Pfam" id="PF13407">
    <property type="entry name" value="Peripla_BP_4"/>
    <property type="match status" value="1"/>
</dbReference>
<evidence type="ECO:0000313" key="6">
    <source>
        <dbReference type="Proteomes" id="UP001595979"/>
    </source>
</evidence>
<gene>
    <name evidence="5" type="ORF">ACFPQ6_02640</name>
</gene>
<dbReference type="PANTHER" id="PTHR30036:SF7">
    <property type="entry name" value="ABC TRANSPORTER PERIPLASMIC-BINDING PROTEIN YPHF"/>
    <property type="match status" value="1"/>
</dbReference>
<dbReference type="CDD" id="cd19969">
    <property type="entry name" value="PBP1_ABC_sugar_binding-like"/>
    <property type="match status" value="1"/>
</dbReference>
<comment type="subcellular location">
    <subcellularLocation>
        <location evidence="1">Cell envelope</location>
    </subcellularLocation>
</comment>
<protein>
    <submittedName>
        <fullName evidence="5">Substrate-binding domain-containing protein</fullName>
    </submittedName>
</protein>
<dbReference type="InterPro" id="IPR025997">
    <property type="entry name" value="SBP_2_dom"/>
</dbReference>
<organism evidence="5 6">
    <name type="scientific">Deinococcus petrolearius</name>
    <dbReference type="NCBI Taxonomy" id="1751295"/>
    <lineage>
        <taxon>Bacteria</taxon>
        <taxon>Thermotogati</taxon>
        <taxon>Deinococcota</taxon>
        <taxon>Deinococci</taxon>
        <taxon>Deinococcales</taxon>
        <taxon>Deinococcaceae</taxon>
        <taxon>Deinococcus</taxon>
    </lineage>
</organism>
<dbReference type="RefSeq" id="WP_380046125.1">
    <property type="nucleotide sequence ID" value="NZ_JBHSOH010000004.1"/>
</dbReference>
<reference evidence="6" key="1">
    <citation type="journal article" date="2019" name="Int. J. Syst. Evol. Microbiol.">
        <title>The Global Catalogue of Microorganisms (GCM) 10K type strain sequencing project: providing services to taxonomists for standard genome sequencing and annotation.</title>
        <authorList>
            <consortium name="The Broad Institute Genomics Platform"/>
            <consortium name="The Broad Institute Genome Sequencing Center for Infectious Disease"/>
            <person name="Wu L."/>
            <person name="Ma J."/>
        </authorList>
    </citation>
    <scope>NUCLEOTIDE SEQUENCE [LARGE SCALE GENOMIC DNA]</scope>
    <source>
        <strain evidence="6">CGMCC 1.15053</strain>
    </source>
</reference>
<sequence length="319" mass="33878">MKRTLSTAVLAALSLGLLAAPAHAQNKNGYVMVTFLSGIDYWKDAYRGMQAAGKELGVSTTYTGSVNYELNDNIATLEQVIARKPAGILLTVMNADALRPTIDKAIKAGIPVVTFDADSPRSGRYAFLGTGNERAGAEAAKYLCSKVGSGDVAISSVPAQQNHVERRNGFTNYLKASCPKLKVVAVTDDKTDSSVAAREMASVLQSRPNIKGIFVTDAAGGVGVAQAVKEARLSGKVKIVSFDYDQGTLDNIDKGVIDATVAQGTWQMGYWGLKMLDSVAKNRISSVGNWRTAGISPLPPMIDTGVSIITKANSKSWRK</sequence>
<name>A0ABW1DHL2_9DEIO</name>
<dbReference type="Proteomes" id="UP001595979">
    <property type="component" value="Unassembled WGS sequence"/>
</dbReference>
<dbReference type="Gene3D" id="3.40.50.2300">
    <property type="match status" value="2"/>
</dbReference>
<evidence type="ECO:0000313" key="5">
    <source>
        <dbReference type="EMBL" id="MFC5847196.1"/>
    </source>
</evidence>
<feature type="domain" description="Periplasmic binding protein" evidence="4">
    <location>
        <begin position="33"/>
        <end position="282"/>
    </location>
</feature>
<comment type="caution">
    <text evidence="5">The sequence shown here is derived from an EMBL/GenBank/DDBJ whole genome shotgun (WGS) entry which is preliminary data.</text>
</comment>
<keyword evidence="6" id="KW-1185">Reference proteome</keyword>
<keyword evidence="3" id="KW-0732">Signal</keyword>
<dbReference type="EMBL" id="JBHSOH010000004">
    <property type="protein sequence ID" value="MFC5847196.1"/>
    <property type="molecule type" value="Genomic_DNA"/>
</dbReference>
<evidence type="ECO:0000256" key="1">
    <source>
        <dbReference type="ARBA" id="ARBA00004196"/>
    </source>
</evidence>
<dbReference type="SUPFAM" id="SSF53822">
    <property type="entry name" value="Periplasmic binding protein-like I"/>
    <property type="match status" value="1"/>
</dbReference>
<accession>A0ABW1DHL2</accession>
<comment type="similarity">
    <text evidence="2">Belongs to the bacterial solute-binding protein 2 family.</text>
</comment>
<proteinExistence type="inferred from homology"/>
<dbReference type="InterPro" id="IPR028082">
    <property type="entry name" value="Peripla_BP_I"/>
</dbReference>
<evidence type="ECO:0000259" key="4">
    <source>
        <dbReference type="Pfam" id="PF13407"/>
    </source>
</evidence>
<feature type="signal peptide" evidence="3">
    <location>
        <begin position="1"/>
        <end position="24"/>
    </location>
</feature>
<dbReference type="PANTHER" id="PTHR30036">
    <property type="entry name" value="D-XYLOSE-BINDING PERIPLASMIC PROTEIN"/>
    <property type="match status" value="1"/>
</dbReference>